<dbReference type="EMBL" id="CP036271">
    <property type="protein sequence ID" value="QDT56419.1"/>
    <property type="molecule type" value="Genomic_DNA"/>
</dbReference>
<keyword evidence="2" id="KW-1185">Reference proteome</keyword>
<proteinExistence type="predicted"/>
<dbReference type="InParanoid" id="A0A517SJX1"/>
<sequence>MPSAGEHWQGVHAFAGFLNVDEVVTLDSILCPDVVSDLSDEDWNHNVHKDFRIFLFRDPAYLTARQPLDPTCHQLLAVLERPQISDNVPRGFARCGFDIVDSCVGNSTLTNCGPIPEMFDPSIVNELGLIADLPTALEVRDRMRKLSPNDDHLGACEVWLIARRLPGR</sequence>
<dbReference type="OrthoDB" id="571704at2"/>
<protein>
    <submittedName>
        <fullName evidence="1">Uncharacterized protein</fullName>
    </submittedName>
</protein>
<organism evidence="1 2">
    <name type="scientific">Caulifigura coniformis</name>
    <dbReference type="NCBI Taxonomy" id="2527983"/>
    <lineage>
        <taxon>Bacteria</taxon>
        <taxon>Pseudomonadati</taxon>
        <taxon>Planctomycetota</taxon>
        <taxon>Planctomycetia</taxon>
        <taxon>Planctomycetales</taxon>
        <taxon>Planctomycetaceae</taxon>
        <taxon>Caulifigura</taxon>
    </lineage>
</organism>
<evidence type="ECO:0000313" key="1">
    <source>
        <dbReference type="EMBL" id="QDT56419.1"/>
    </source>
</evidence>
<gene>
    <name evidence="1" type="ORF">Pan44_44730</name>
</gene>
<evidence type="ECO:0000313" key="2">
    <source>
        <dbReference type="Proteomes" id="UP000315700"/>
    </source>
</evidence>
<dbReference type="Proteomes" id="UP000315700">
    <property type="component" value="Chromosome"/>
</dbReference>
<accession>A0A517SJX1</accession>
<dbReference type="RefSeq" id="WP_145033892.1">
    <property type="nucleotide sequence ID" value="NZ_CP036271.1"/>
</dbReference>
<name>A0A517SJX1_9PLAN</name>
<dbReference type="KEGG" id="ccos:Pan44_44730"/>
<dbReference type="AlphaFoldDB" id="A0A517SJX1"/>
<reference evidence="1 2" key="1">
    <citation type="submission" date="2019-02" db="EMBL/GenBank/DDBJ databases">
        <title>Deep-cultivation of Planctomycetes and their phenomic and genomic characterization uncovers novel biology.</title>
        <authorList>
            <person name="Wiegand S."/>
            <person name="Jogler M."/>
            <person name="Boedeker C."/>
            <person name="Pinto D."/>
            <person name="Vollmers J."/>
            <person name="Rivas-Marin E."/>
            <person name="Kohn T."/>
            <person name="Peeters S.H."/>
            <person name="Heuer A."/>
            <person name="Rast P."/>
            <person name="Oberbeckmann S."/>
            <person name="Bunk B."/>
            <person name="Jeske O."/>
            <person name="Meyerdierks A."/>
            <person name="Storesund J.E."/>
            <person name="Kallscheuer N."/>
            <person name="Luecker S."/>
            <person name="Lage O.M."/>
            <person name="Pohl T."/>
            <person name="Merkel B.J."/>
            <person name="Hornburger P."/>
            <person name="Mueller R.-W."/>
            <person name="Bruemmer F."/>
            <person name="Labrenz M."/>
            <person name="Spormann A.M."/>
            <person name="Op den Camp H."/>
            <person name="Overmann J."/>
            <person name="Amann R."/>
            <person name="Jetten M.S.M."/>
            <person name="Mascher T."/>
            <person name="Medema M.H."/>
            <person name="Devos D.P."/>
            <person name="Kaster A.-K."/>
            <person name="Ovreas L."/>
            <person name="Rohde M."/>
            <person name="Galperin M.Y."/>
            <person name="Jogler C."/>
        </authorList>
    </citation>
    <scope>NUCLEOTIDE SEQUENCE [LARGE SCALE GENOMIC DNA]</scope>
    <source>
        <strain evidence="1 2">Pan44</strain>
    </source>
</reference>